<feature type="compositionally biased region" description="Basic and acidic residues" evidence="1">
    <location>
        <begin position="19"/>
        <end position="29"/>
    </location>
</feature>
<dbReference type="STRING" id="289078.A0A2X0KIU2"/>
<evidence type="ECO:0000256" key="1">
    <source>
        <dbReference type="SAM" id="MobiDB-lite"/>
    </source>
</evidence>
<accession>A0A2X0KIU2</accession>
<protein>
    <submittedName>
        <fullName evidence="2">BZ3500_MvSof-1268-A1-R1_Chr1-2g01501 protein</fullName>
    </submittedName>
</protein>
<dbReference type="AlphaFoldDB" id="A0A2X0KIU2"/>
<dbReference type="EMBL" id="FMWP01000015">
    <property type="protein sequence ID" value="SCZ91578.1"/>
    <property type="molecule type" value="Genomic_DNA"/>
</dbReference>
<organism evidence="2 3">
    <name type="scientific">Microbotryum saponariae</name>
    <dbReference type="NCBI Taxonomy" id="289078"/>
    <lineage>
        <taxon>Eukaryota</taxon>
        <taxon>Fungi</taxon>
        <taxon>Dikarya</taxon>
        <taxon>Basidiomycota</taxon>
        <taxon>Pucciniomycotina</taxon>
        <taxon>Microbotryomycetes</taxon>
        <taxon>Microbotryales</taxon>
        <taxon>Microbotryaceae</taxon>
        <taxon>Microbotryum</taxon>
    </lineage>
</organism>
<dbReference type="Proteomes" id="UP000249723">
    <property type="component" value="Unassembled WGS sequence"/>
</dbReference>
<evidence type="ECO:0000313" key="3">
    <source>
        <dbReference type="Proteomes" id="UP000249723"/>
    </source>
</evidence>
<gene>
    <name evidence="2" type="ORF">BZ3500_MVSOF-1268-A1-R1_CHR1-2G01501</name>
</gene>
<evidence type="ECO:0000313" key="2">
    <source>
        <dbReference type="EMBL" id="SCZ91578.1"/>
    </source>
</evidence>
<reference evidence="3" key="1">
    <citation type="submission" date="2016-10" db="EMBL/GenBank/DDBJ databases">
        <authorList>
            <person name="Jeantristanb JTB J.-T."/>
            <person name="Ricardo R."/>
        </authorList>
    </citation>
    <scope>NUCLEOTIDE SEQUENCE [LARGE SCALE GENOMIC DNA]</scope>
</reference>
<feature type="region of interest" description="Disordered" evidence="1">
    <location>
        <begin position="1"/>
        <end position="29"/>
    </location>
</feature>
<keyword evidence="3" id="KW-1185">Reference proteome</keyword>
<sequence length="240" mass="27403">MTMGRKSAQTAPAPAPMPTHHDESSSNEERVMTMPKGLKLIAPKLANGPLTLASIRAFLTDMDNLFMHHGVNDMGFKVMFIQNHVEHDHLKNWLVSLTEDRTWDEFKVALVRKALPLDFAFDTEKQIKHLRQRNTEYTTWASGLRALQLQLGQAALSDAEFIKILLFNMDTQLSVVLRQNDLLINTGLHQDDLDYIAASKAGLAKPKVVSYEVFERLARSQWNMMSPLHDLRRWRAPQQS</sequence>
<proteinExistence type="predicted"/>
<dbReference type="OrthoDB" id="3341476at2759"/>
<name>A0A2X0KIU2_9BASI</name>